<evidence type="ECO:0000313" key="3">
    <source>
        <dbReference type="Proteomes" id="UP000735302"/>
    </source>
</evidence>
<comment type="caution">
    <text evidence="2">The sequence shown here is derived from an EMBL/GenBank/DDBJ whole genome shotgun (WGS) entry which is preliminary data.</text>
</comment>
<protein>
    <submittedName>
        <fullName evidence="2">Uncharacterized protein</fullName>
    </submittedName>
</protein>
<sequence>MTSGVSRSQTPSRRCSTQTSGTGLCIRDIFFSPNVSGRSLYSKRAQEFGVRLRIGVSGSGGNKLGNETGTQNRSIFSTPSFSFRKSFMNKQGKVYMPCWDDKERGLVVSPLLPLPAKSSRLAMADSRRLSRCLTTGTPCTAINGKF</sequence>
<name>A0AAV4E0H2_9GAST</name>
<feature type="region of interest" description="Disordered" evidence="1">
    <location>
        <begin position="1"/>
        <end position="20"/>
    </location>
</feature>
<evidence type="ECO:0000256" key="1">
    <source>
        <dbReference type="SAM" id="MobiDB-lite"/>
    </source>
</evidence>
<dbReference type="AlphaFoldDB" id="A0AAV4E0H2"/>
<reference evidence="2 3" key="1">
    <citation type="journal article" date="2021" name="Elife">
        <title>Chloroplast acquisition without the gene transfer in kleptoplastic sea slugs, Plakobranchus ocellatus.</title>
        <authorList>
            <person name="Maeda T."/>
            <person name="Takahashi S."/>
            <person name="Yoshida T."/>
            <person name="Shimamura S."/>
            <person name="Takaki Y."/>
            <person name="Nagai Y."/>
            <person name="Toyoda A."/>
            <person name="Suzuki Y."/>
            <person name="Arimoto A."/>
            <person name="Ishii H."/>
            <person name="Satoh N."/>
            <person name="Nishiyama T."/>
            <person name="Hasebe M."/>
            <person name="Maruyama T."/>
            <person name="Minagawa J."/>
            <person name="Obokata J."/>
            <person name="Shigenobu S."/>
        </authorList>
    </citation>
    <scope>NUCLEOTIDE SEQUENCE [LARGE SCALE GENOMIC DNA]</scope>
</reference>
<evidence type="ECO:0000313" key="2">
    <source>
        <dbReference type="EMBL" id="GFO49745.1"/>
    </source>
</evidence>
<gene>
    <name evidence="2" type="ORF">PoB_007625000</name>
</gene>
<accession>A0AAV4E0H2</accession>
<proteinExistence type="predicted"/>
<dbReference type="Proteomes" id="UP000735302">
    <property type="component" value="Unassembled WGS sequence"/>
</dbReference>
<organism evidence="2 3">
    <name type="scientific">Plakobranchus ocellatus</name>
    <dbReference type="NCBI Taxonomy" id="259542"/>
    <lineage>
        <taxon>Eukaryota</taxon>
        <taxon>Metazoa</taxon>
        <taxon>Spiralia</taxon>
        <taxon>Lophotrochozoa</taxon>
        <taxon>Mollusca</taxon>
        <taxon>Gastropoda</taxon>
        <taxon>Heterobranchia</taxon>
        <taxon>Euthyneura</taxon>
        <taxon>Panpulmonata</taxon>
        <taxon>Sacoglossa</taxon>
        <taxon>Placobranchoidea</taxon>
        <taxon>Plakobranchidae</taxon>
        <taxon>Plakobranchus</taxon>
    </lineage>
</organism>
<dbReference type="EMBL" id="BLXT01008499">
    <property type="protein sequence ID" value="GFO49745.1"/>
    <property type="molecule type" value="Genomic_DNA"/>
</dbReference>
<keyword evidence="3" id="KW-1185">Reference proteome</keyword>